<dbReference type="Proteomes" id="UP000634136">
    <property type="component" value="Unassembled WGS sequence"/>
</dbReference>
<comment type="caution">
    <text evidence="3">The sequence shown here is derived from an EMBL/GenBank/DDBJ whole genome shotgun (WGS) entry which is preliminary data.</text>
</comment>
<gene>
    <name evidence="3" type="ORF">G2W53_021297</name>
</gene>
<dbReference type="Gene3D" id="3.30.559.10">
    <property type="entry name" value="Chloramphenicol acetyltransferase-like domain"/>
    <property type="match status" value="3"/>
</dbReference>
<proteinExistence type="inferred from homology"/>
<evidence type="ECO:0000256" key="2">
    <source>
        <dbReference type="ARBA" id="ARBA00022679"/>
    </source>
</evidence>
<evidence type="ECO:0000256" key="1">
    <source>
        <dbReference type="ARBA" id="ARBA00009861"/>
    </source>
</evidence>
<organism evidence="3 4">
    <name type="scientific">Senna tora</name>
    <dbReference type="NCBI Taxonomy" id="362788"/>
    <lineage>
        <taxon>Eukaryota</taxon>
        <taxon>Viridiplantae</taxon>
        <taxon>Streptophyta</taxon>
        <taxon>Embryophyta</taxon>
        <taxon>Tracheophyta</taxon>
        <taxon>Spermatophyta</taxon>
        <taxon>Magnoliopsida</taxon>
        <taxon>eudicotyledons</taxon>
        <taxon>Gunneridae</taxon>
        <taxon>Pentapetalae</taxon>
        <taxon>rosids</taxon>
        <taxon>fabids</taxon>
        <taxon>Fabales</taxon>
        <taxon>Fabaceae</taxon>
        <taxon>Caesalpinioideae</taxon>
        <taxon>Cassia clade</taxon>
        <taxon>Senna</taxon>
    </lineage>
</organism>
<name>A0A834TJ82_9FABA</name>
<accession>A0A834TJ82</accession>
<reference evidence="3" key="1">
    <citation type="submission" date="2020-09" db="EMBL/GenBank/DDBJ databases">
        <title>Genome-Enabled Discovery of Anthraquinone Biosynthesis in Senna tora.</title>
        <authorList>
            <person name="Kang S.-H."/>
            <person name="Pandey R.P."/>
            <person name="Lee C.-M."/>
            <person name="Sim J.-S."/>
            <person name="Jeong J.-T."/>
            <person name="Choi B.-S."/>
            <person name="Jung M."/>
            <person name="Ginzburg D."/>
            <person name="Zhao K."/>
            <person name="Won S.Y."/>
            <person name="Oh T.-J."/>
            <person name="Yu Y."/>
            <person name="Kim N.-H."/>
            <person name="Lee O.R."/>
            <person name="Lee T.-H."/>
            <person name="Bashyal P."/>
            <person name="Kim T.-S."/>
            <person name="Lee W.-H."/>
            <person name="Kawkins C."/>
            <person name="Kim C.-K."/>
            <person name="Kim J.S."/>
            <person name="Ahn B.O."/>
            <person name="Rhee S.Y."/>
            <person name="Sohng J.K."/>
        </authorList>
    </citation>
    <scope>NUCLEOTIDE SEQUENCE</scope>
    <source>
        <tissue evidence="3">Leaf</tissue>
    </source>
</reference>
<dbReference type="PANTHER" id="PTHR31147">
    <property type="entry name" value="ACYL TRANSFERASE 4"/>
    <property type="match status" value="1"/>
</dbReference>
<protein>
    <submittedName>
        <fullName evidence="3">Benzyl alcohol O-benzoyltransferase-like</fullName>
    </submittedName>
</protein>
<dbReference type="EMBL" id="JAAIUW010000007">
    <property type="protein sequence ID" value="KAF7823153.1"/>
    <property type="molecule type" value="Genomic_DNA"/>
</dbReference>
<dbReference type="Pfam" id="PF02458">
    <property type="entry name" value="Transferase"/>
    <property type="match status" value="1"/>
</dbReference>
<dbReference type="AlphaFoldDB" id="A0A834TJ82"/>
<evidence type="ECO:0000313" key="3">
    <source>
        <dbReference type="EMBL" id="KAF7823153.1"/>
    </source>
</evidence>
<evidence type="ECO:0000313" key="4">
    <source>
        <dbReference type="Proteomes" id="UP000634136"/>
    </source>
</evidence>
<keyword evidence="2 3" id="KW-0808">Transferase</keyword>
<sequence>MNQSSPSDLVFTVKRRQAELVAPAKATPCELKLLSDIDDQDGLRFQVPVVHFYPSHPSMAAKDPAHIIKTALAHTLVFYYPLAGRLREGPSRKLMVDCSAQGVLFVEADADVTLSQFGHLQPPFPCFQHLLYKLPGSEGIINCPLLHIQVTRLKCGGFIFAVNVNHTMCDALGFVQFLKALAEIARGTSHPSILPVWRREVLSARHPPRVTCTHYEYDQVAMPRDDDDDDSKDMIQRSFFFGPTQIAAIGQLIPHHLRHQCTKFELLTTFVWRCRTIGLELEPNDEVRLMCVMNARGRSKEIPEGYYGNAFVYPVVVTTAGKLIGGNSMEYALEVVKKAKSEMSEEDVDFGWGKAVFGGVPEAGGGGFPGLSLFCSHLNAKGEEGIVIPLCLPFNAMQRFVKELESSGIIMSSD</sequence>
<dbReference type="InterPro" id="IPR023213">
    <property type="entry name" value="CAT-like_dom_sf"/>
</dbReference>
<keyword evidence="4" id="KW-1185">Reference proteome</keyword>
<dbReference type="OrthoDB" id="1483986at2759"/>
<comment type="similarity">
    <text evidence="1">Belongs to the plant acyltransferase family.</text>
</comment>
<dbReference type="PANTHER" id="PTHR31147:SF66">
    <property type="entry name" value="OS05G0315700 PROTEIN"/>
    <property type="match status" value="1"/>
</dbReference>
<dbReference type="InterPro" id="IPR050898">
    <property type="entry name" value="Plant_acyltransferase"/>
</dbReference>
<dbReference type="GO" id="GO:0016740">
    <property type="term" value="F:transferase activity"/>
    <property type="evidence" value="ECO:0007669"/>
    <property type="project" value="UniProtKB-KW"/>
</dbReference>